<dbReference type="PANTHER" id="PTHR36503">
    <property type="entry name" value="BLR2520 PROTEIN"/>
    <property type="match status" value="1"/>
</dbReference>
<proteinExistence type="predicted"/>
<evidence type="ECO:0000313" key="2">
    <source>
        <dbReference type="EMBL" id="TSI16138.1"/>
    </source>
</evidence>
<feature type="domain" description="VOC" evidence="1">
    <location>
        <begin position="3"/>
        <end position="128"/>
    </location>
</feature>
<reference evidence="2 3" key="1">
    <citation type="submission" date="2019-07" db="EMBL/GenBank/DDBJ databases">
        <title>Draft genome sequence of Brevibacterium aurantiacum XU54 isolated from Xinjiang China.</title>
        <authorList>
            <person name="Xu X."/>
        </authorList>
    </citation>
    <scope>NUCLEOTIDE SEQUENCE [LARGE SCALE GENOMIC DNA]</scope>
    <source>
        <strain evidence="2 3">XU54</strain>
    </source>
</reference>
<dbReference type="RefSeq" id="WP_143922573.1">
    <property type="nucleotide sequence ID" value="NZ_VLTK01000005.1"/>
</dbReference>
<dbReference type="InterPro" id="IPR029068">
    <property type="entry name" value="Glyas_Bleomycin-R_OHBP_Dase"/>
</dbReference>
<dbReference type="PROSITE" id="PS51819">
    <property type="entry name" value="VOC"/>
    <property type="match status" value="1"/>
</dbReference>
<accession>A0A556CGG1</accession>
<sequence>MKPLTTVLSLPVTDPQRTADFYRDGLGLETEGVDEGIVAFELPNLSVFFIESEQYDSYLELSGQIAVDRPSPGASIISCAFATPSEIDDTLTKAAAAGGSSAPANDIDGSYMGYFSDPDGYIWELVANEHTAKSAEAR</sequence>
<dbReference type="EMBL" id="VLTK01000005">
    <property type="protein sequence ID" value="TSI16138.1"/>
    <property type="molecule type" value="Genomic_DNA"/>
</dbReference>
<organism evidence="2 3">
    <name type="scientific">Brevibacterium aurantiacum</name>
    <dbReference type="NCBI Taxonomy" id="273384"/>
    <lineage>
        <taxon>Bacteria</taxon>
        <taxon>Bacillati</taxon>
        <taxon>Actinomycetota</taxon>
        <taxon>Actinomycetes</taxon>
        <taxon>Micrococcales</taxon>
        <taxon>Brevibacteriaceae</taxon>
        <taxon>Brevibacterium</taxon>
    </lineage>
</organism>
<evidence type="ECO:0000313" key="3">
    <source>
        <dbReference type="Proteomes" id="UP000316406"/>
    </source>
</evidence>
<dbReference type="InterPro" id="IPR004360">
    <property type="entry name" value="Glyas_Fos-R_dOase_dom"/>
</dbReference>
<dbReference type="InterPro" id="IPR037523">
    <property type="entry name" value="VOC_core"/>
</dbReference>
<evidence type="ECO:0000259" key="1">
    <source>
        <dbReference type="PROSITE" id="PS51819"/>
    </source>
</evidence>
<keyword evidence="3" id="KW-1185">Reference proteome</keyword>
<name>A0A556CGG1_BREAU</name>
<dbReference type="Pfam" id="PF00903">
    <property type="entry name" value="Glyoxalase"/>
    <property type="match status" value="1"/>
</dbReference>
<dbReference type="SUPFAM" id="SSF54593">
    <property type="entry name" value="Glyoxalase/Bleomycin resistance protein/Dihydroxybiphenyl dioxygenase"/>
    <property type="match status" value="1"/>
</dbReference>
<dbReference type="OrthoDB" id="9798430at2"/>
<comment type="caution">
    <text evidence="2">The sequence shown here is derived from an EMBL/GenBank/DDBJ whole genome shotgun (WGS) entry which is preliminary data.</text>
</comment>
<dbReference type="Gene3D" id="3.10.180.10">
    <property type="entry name" value="2,3-Dihydroxybiphenyl 1,2-Dioxygenase, domain 1"/>
    <property type="match status" value="1"/>
</dbReference>
<protein>
    <submittedName>
        <fullName evidence="2">Glyoxalase</fullName>
    </submittedName>
</protein>
<dbReference type="Proteomes" id="UP000316406">
    <property type="component" value="Unassembled WGS sequence"/>
</dbReference>
<dbReference type="AlphaFoldDB" id="A0A556CGG1"/>
<gene>
    <name evidence="2" type="ORF">FO013_10970</name>
</gene>
<dbReference type="PANTHER" id="PTHR36503:SF1">
    <property type="entry name" value="BLR2520 PROTEIN"/>
    <property type="match status" value="1"/>
</dbReference>